<evidence type="ECO:0000256" key="1">
    <source>
        <dbReference type="SAM" id="Phobius"/>
    </source>
</evidence>
<dbReference type="EMBL" id="PCWO01000045">
    <property type="protein sequence ID" value="PIR04680.1"/>
    <property type="molecule type" value="Genomic_DNA"/>
</dbReference>
<reference evidence="2 3" key="1">
    <citation type="submission" date="2017-09" db="EMBL/GenBank/DDBJ databases">
        <title>Depth-based differentiation of microbial function through sediment-hosted aquifers and enrichment of novel symbionts in the deep terrestrial subsurface.</title>
        <authorList>
            <person name="Probst A.J."/>
            <person name="Ladd B."/>
            <person name="Jarett J.K."/>
            <person name="Geller-Mcgrath D.E."/>
            <person name="Sieber C.M."/>
            <person name="Emerson J.B."/>
            <person name="Anantharaman K."/>
            <person name="Thomas B.C."/>
            <person name="Malmstrom R."/>
            <person name="Stieglmeier M."/>
            <person name="Klingl A."/>
            <person name="Woyke T."/>
            <person name="Ryan C.M."/>
            <person name="Banfield J.F."/>
        </authorList>
    </citation>
    <scope>NUCLEOTIDE SEQUENCE [LARGE SCALE GENOMIC DNA]</scope>
    <source>
        <strain evidence="2">CG11_big_fil_rev_8_21_14_0_20_35_14</strain>
    </source>
</reference>
<evidence type="ECO:0000313" key="3">
    <source>
        <dbReference type="Proteomes" id="UP000229893"/>
    </source>
</evidence>
<evidence type="ECO:0000313" key="2">
    <source>
        <dbReference type="EMBL" id="PIR04680.1"/>
    </source>
</evidence>
<comment type="caution">
    <text evidence="2">The sequence shown here is derived from an EMBL/GenBank/DDBJ whole genome shotgun (WGS) entry which is preliminary data.</text>
</comment>
<sequence length="240" mass="27907">MSLGDSEVFNSRKWENVVFRQSVYVKAWMLIAIASLFSTTVLLYSYTNLTSEVEKSIKNTRIVLTPAIKQEIVIEGNETVSQSFAKAFLRNIVEMLENWNHVNVEDNYKQLFEIYYDQKQTSTTKTNLMSSQYFEKIKELKMASYIDIDWSKSKIGYCQKIERICGLIVGKRNVFIEFSRPYSTREVSYFIMAKVVRPDPVVSPMALKVTRVSVYDSQDEENQSRAKKEYELALAGEIRE</sequence>
<proteinExistence type="predicted"/>
<name>A0A2H0N6Z6_9BACT</name>
<keyword evidence="1" id="KW-1133">Transmembrane helix</keyword>
<feature type="transmembrane region" description="Helical" evidence="1">
    <location>
        <begin position="27"/>
        <end position="46"/>
    </location>
</feature>
<gene>
    <name evidence="2" type="ORF">COV57_03085</name>
</gene>
<keyword evidence="1" id="KW-0472">Membrane</keyword>
<accession>A0A2H0N6Z6</accession>
<keyword evidence="1" id="KW-0812">Transmembrane</keyword>
<dbReference type="AlphaFoldDB" id="A0A2H0N6Z6"/>
<organism evidence="2 3">
    <name type="scientific">Candidatus Liptonbacteria bacterium CG11_big_fil_rev_8_21_14_0_20_35_14</name>
    <dbReference type="NCBI Taxonomy" id="1974634"/>
    <lineage>
        <taxon>Bacteria</taxon>
        <taxon>Candidatus Liptoniibacteriota</taxon>
    </lineage>
</organism>
<dbReference type="Proteomes" id="UP000229893">
    <property type="component" value="Unassembled WGS sequence"/>
</dbReference>
<protein>
    <submittedName>
        <fullName evidence="2">Uncharacterized protein</fullName>
    </submittedName>
</protein>